<gene>
    <name evidence="4" type="ORF">OXPF_13670</name>
</gene>
<keyword evidence="1" id="KW-0285">Flavoprotein</keyword>
<dbReference type="RefSeq" id="WP_054874445.1">
    <property type="nucleotide sequence ID" value="NZ_LKET01000028.1"/>
</dbReference>
<evidence type="ECO:0000256" key="2">
    <source>
        <dbReference type="ARBA" id="ARBA00022643"/>
    </source>
</evidence>
<accession>A0A0P8YCJ9</accession>
<dbReference type="STRING" id="36849.OXPF_13670"/>
<dbReference type="Pfam" id="PF03358">
    <property type="entry name" value="FMN_red"/>
    <property type="match status" value="1"/>
</dbReference>
<dbReference type="EMBL" id="LKET01000028">
    <property type="protein sequence ID" value="KPU44889.1"/>
    <property type="molecule type" value="Genomic_DNA"/>
</dbReference>
<keyword evidence="5" id="KW-1185">Reference proteome</keyword>
<evidence type="ECO:0000313" key="5">
    <source>
        <dbReference type="Proteomes" id="UP000050326"/>
    </source>
</evidence>
<comment type="caution">
    <text evidence="4">The sequence shown here is derived from an EMBL/GenBank/DDBJ whole genome shotgun (WGS) entry which is preliminary data.</text>
</comment>
<dbReference type="Proteomes" id="UP000050326">
    <property type="component" value="Unassembled WGS sequence"/>
</dbReference>
<dbReference type="Gene3D" id="3.40.50.360">
    <property type="match status" value="1"/>
</dbReference>
<dbReference type="PANTHER" id="PTHR43278:SF2">
    <property type="entry name" value="IRON-SULFUR FLAVOPROTEIN"/>
    <property type="match status" value="1"/>
</dbReference>
<dbReference type="InterPro" id="IPR051796">
    <property type="entry name" value="ISF_SsuE-like"/>
</dbReference>
<evidence type="ECO:0000256" key="1">
    <source>
        <dbReference type="ARBA" id="ARBA00022630"/>
    </source>
</evidence>
<dbReference type="GO" id="GO:0016491">
    <property type="term" value="F:oxidoreductase activity"/>
    <property type="evidence" value="ECO:0007669"/>
    <property type="project" value="InterPro"/>
</dbReference>
<reference evidence="4 5" key="1">
    <citation type="submission" date="2015-09" db="EMBL/GenBank/DDBJ databases">
        <title>Genome sequence of Oxobacter pfennigii DSM 3222.</title>
        <authorList>
            <person name="Poehlein A."/>
            <person name="Bengelsdorf F.R."/>
            <person name="Schiel-Bengelsdorf B."/>
            <person name="Duerre P."/>
            <person name="Daniel R."/>
        </authorList>
    </citation>
    <scope>NUCLEOTIDE SEQUENCE [LARGE SCALE GENOMIC DNA]</scope>
    <source>
        <strain evidence="4 5">DSM 3222</strain>
    </source>
</reference>
<dbReference type="InterPro" id="IPR005025">
    <property type="entry name" value="FMN_Rdtase-like_dom"/>
</dbReference>
<dbReference type="OrthoDB" id="9805976at2"/>
<evidence type="ECO:0000259" key="3">
    <source>
        <dbReference type="Pfam" id="PF03358"/>
    </source>
</evidence>
<dbReference type="SUPFAM" id="SSF52218">
    <property type="entry name" value="Flavoproteins"/>
    <property type="match status" value="1"/>
</dbReference>
<sequence>MSVKKIVALNGSPHKQGKTASLIDEVIKVAREQGAEVKSYHLNGMKIKGCQGCYSCRVKGRCVLQDDMQVLYDEIESADSIILGTPVYMWQMSAQLKLAVDRFMPFLGAGYRTNLAPGKKVLIAVTQNRPDTSMFYHYFEHMGKNLVFLGFSEYKILIFAGADKLENLQKQTEVMAEARQIGGWLSGI</sequence>
<proteinExistence type="predicted"/>
<dbReference type="PANTHER" id="PTHR43278">
    <property type="entry name" value="NAD(P)H-DEPENDENT FMN-CONTAINING OXIDOREDUCTASE YWQN-RELATED"/>
    <property type="match status" value="1"/>
</dbReference>
<evidence type="ECO:0000313" key="4">
    <source>
        <dbReference type="EMBL" id="KPU44889.1"/>
    </source>
</evidence>
<dbReference type="AlphaFoldDB" id="A0A0P8YCJ9"/>
<name>A0A0P8YCJ9_9CLOT</name>
<dbReference type="InterPro" id="IPR029039">
    <property type="entry name" value="Flavoprotein-like_sf"/>
</dbReference>
<protein>
    <submittedName>
        <fullName evidence="4">Iron-sulfur flavoprotein</fullName>
    </submittedName>
</protein>
<keyword evidence="2" id="KW-0288">FMN</keyword>
<organism evidence="4 5">
    <name type="scientific">Oxobacter pfennigii</name>
    <dbReference type="NCBI Taxonomy" id="36849"/>
    <lineage>
        <taxon>Bacteria</taxon>
        <taxon>Bacillati</taxon>
        <taxon>Bacillota</taxon>
        <taxon>Clostridia</taxon>
        <taxon>Eubacteriales</taxon>
        <taxon>Clostridiaceae</taxon>
        <taxon>Oxobacter</taxon>
    </lineage>
</organism>
<feature type="domain" description="NADPH-dependent FMN reductase-like" evidence="3">
    <location>
        <begin position="5"/>
        <end position="126"/>
    </location>
</feature>